<feature type="transmembrane region" description="Helical" evidence="5">
    <location>
        <begin position="393"/>
        <end position="412"/>
    </location>
</feature>
<name>A0AAW3I628_9BURK</name>
<dbReference type="InterPro" id="IPR007016">
    <property type="entry name" value="O-antigen_ligase-rel_domated"/>
</dbReference>
<feature type="domain" description="O-antigen ligase-related" evidence="6">
    <location>
        <begin position="187"/>
        <end position="341"/>
    </location>
</feature>
<dbReference type="AlphaFoldDB" id="A0AAW3I628"/>
<dbReference type="InterPro" id="IPR051533">
    <property type="entry name" value="WaaL-like"/>
</dbReference>
<feature type="transmembrane region" description="Helical" evidence="5">
    <location>
        <begin position="204"/>
        <end position="221"/>
    </location>
</feature>
<feature type="transmembrane region" description="Helical" evidence="5">
    <location>
        <begin position="59"/>
        <end position="78"/>
    </location>
</feature>
<accession>A0AAW3I628</accession>
<reference evidence="7 8" key="1">
    <citation type="submission" date="2015-07" db="EMBL/GenBank/DDBJ databases">
        <title>Draft genome of Achromobacter spanius.</title>
        <authorList>
            <person name="Wang X."/>
        </authorList>
    </citation>
    <scope>NUCLEOTIDE SEQUENCE [LARGE SCALE GENOMIC DNA]</scope>
    <source>
        <strain evidence="7 8">CGMCC9173</strain>
    </source>
</reference>
<dbReference type="RefSeq" id="WP_050447320.1">
    <property type="nucleotide sequence ID" value="NZ_CP034689.1"/>
</dbReference>
<feature type="transmembrane region" description="Helical" evidence="5">
    <location>
        <begin position="326"/>
        <end position="353"/>
    </location>
</feature>
<feature type="transmembrane region" description="Helical" evidence="5">
    <location>
        <begin position="365"/>
        <end position="387"/>
    </location>
</feature>
<dbReference type="EMBL" id="LGVG01000014">
    <property type="protein sequence ID" value="KNE27360.1"/>
    <property type="molecule type" value="Genomic_DNA"/>
</dbReference>
<feature type="transmembrane region" description="Helical" evidence="5">
    <location>
        <begin position="113"/>
        <end position="133"/>
    </location>
</feature>
<comment type="caution">
    <text evidence="7">The sequence shown here is derived from an EMBL/GenBank/DDBJ whole genome shotgun (WGS) entry which is preliminary data.</text>
</comment>
<protein>
    <submittedName>
        <fullName evidence="7">Membrane protein</fullName>
    </submittedName>
</protein>
<evidence type="ECO:0000256" key="3">
    <source>
        <dbReference type="ARBA" id="ARBA00022989"/>
    </source>
</evidence>
<feature type="transmembrane region" description="Helical" evidence="5">
    <location>
        <begin position="90"/>
        <end position="106"/>
    </location>
</feature>
<evidence type="ECO:0000256" key="2">
    <source>
        <dbReference type="ARBA" id="ARBA00022692"/>
    </source>
</evidence>
<sequence length="421" mass="46349">MPRMYVSLATWLVLLVPALALTSPVGGPAILYLSALIALTALAVNAVKRYEPMNFGALWPMSLVLLLPLACMFATSMVQGVWSNSELEKLLRFALALPVLWLLLRAPQRWLKLVQWSILVGALAGSLLLIVVMETESRGAMIDVGGRYNAVGFANLTLLFGGMTLLSLGFGPSTRWPRTEVVVKLLVVALSVIATWLSETRSSWMLLPILGVVFLLGLRHWQRRHKVYCALAVSVALVASAAAIWTFSSRMHEISKDVQRFTTSTNRDTSFGIRLQLWHASYLMFEKSPIVGVGPSKFREELRTLQTQGVVTQEVVDGYGEPHNDLLAALAGYGLLGLITILLLYLVPAAVFFRRLASDDRVIRVGAQLGLLFCLGYCAFSLTEMMFRNMRSVPNYSLAVVTLIALTTPRVAQAARGALRR</sequence>
<evidence type="ECO:0000313" key="8">
    <source>
        <dbReference type="Proteomes" id="UP000037511"/>
    </source>
</evidence>
<comment type="subcellular location">
    <subcellularLocation>
        <location evidence="1">Membrane</location>
        <topology evidence="1">Multi-pass membrane protein</topology>
    </subcellularLocation>
</comment>
<dbReference type="GO" id="GO:0016020">
    <property type="term" value="C:membrane"/>
    <property type="evidence" value="ECO:0007669"/>
    <property type="project" value="UniProtKB-SubCell"/>
</dbReference>
<feature type="transmembrane region" description="Helical" evidence="5">
    <location>
        <begin position="228"/>
        <end position="247"/>
    </location>
</feature>
<feature type="transmembrane region" description="Helical" evidence="5">
    <location>
        <begin position="181"/>
        <end position="198"/>
    </location>
</feature>
<evidence type="ECO:0000313" key="7">
    <source>
        <dbReference type="EMBL" id="KNE27360.1"/>
    </source>
</evidence>
<evidence type="ECO:0000259" key="6">
    <source>
        <dbReference type="Pfam" id="PF04932"/>
    </source>
</evidence>
<dbReference type="PANTHER" id="PTHR37422">
    <property type="entry name" value="TEICHURONIC ACID BIOSYNTHESIS PROTEIN TUAE"/>
    <property type="match status" value="1"/>
</dbReference>
<proteinExistence type="predicted"/>
<dbReference type="Proteomes" id="UP000037511">
    <property type="component" value="Unassembled WGS sequence"/>
</dbReference>
<keyword evidence="2 5" id="KW-0812">Transmembrane</keyword>
<evidence type="ECO:0000256" key="5">
    <source>
        <dbReference type="SAM" id="Phobius"/>
    </source>
</evidence>
<keyword evidence="4 5" id="KW-0472">Membrane</keyword>
<organism evidence="7 8">
    <name type="scientific">Achromobacter spanius</name>
    <dbReference type="NCBI Taxonomy" id="217203"/>
    <lineage>
        <taxon>Bacteria</taxon>
        <taxon>Pseudomonadati</taxon>
        <taxon>Pseudomonadota</taxon>
        <taxon>Betaproteobacteria</taxon>
        <taxon>Burkholderiales</taxon>
        <taxon>Alcaligenaceae</taxon>
        <taxon>Achromobacter</taxon>
    </lineage>
</organism>
<evidence type="ECO:0000256" key="1">
    <source>
        <dbReference type="ARBA" id="ARBA00004141"/>
    </source>
</evidence>
<dbReference type="Pfam" id="PF04932">
    <property type="entry name" value="Wzy_C"/>
    <property type="match status" value="1"/>
</dbReference>
<dbReference type="PANTHER" id="PTHR37422:SF13">
    <property type="entry name" value="LIPOPOLYSACCHARIDE BIOSYNTHESIS PROTEIN PA4999-RELATED"/>
    <property type="match status" value="1"/>
</dbReference>
<feature type="transmembrane region" description="Helical" evidence="5">
    <location>
        <begin position="148"/>
        <end position="169"/>
    </location>
</feature>
<keyword evidence="3 5" id="KW-1133">Transmembrane helix</keyword>
<feature type="transmembrane region" description="Helical" evidence="5">
    <location>
        <begin position="30"/>
        <end position="47"/>
    </location>
</feature>
<gene>
    <name evidence="7" type="ORF">AFM18_12835</name>
</gene>
<evidence type="ECO:0000256" key="4">
    <source>
        <dbReference type="ARBA" id="ARBA00023136"/>
    </source>
</evidence>